<evidence type="ECO:0000313" key="5">
    <source>
        <dbReference type="EMBL" id="CAL4776274.1"/>
    </source>
</evidence>
<reference evidence="4" key="1">
    <citation type="submission" date="2022-10" db="EMBL/GenBank/DDBJ databases">
        <authorList>
            <person name="Chen Y."/>
            <person name="Dougan E. K."/>
            <person name="Chan C."/>
            <person name="Rhodes N."/>
            <person name="Thang M."/>
        </authorList>
    </citation>
    <scope>NUCLEOTIDE SEQUENCE</scope>
</reference>
<dbReference type="InterPro" id="IPR002048">
    <property type="entry name" value="EF_hand_dom"/>
</dbReference>
<protein>
    <submittedName>
        <fullName evidence="5">EF-hand domain-containing protein</fullName>
    </submittedName>
</protein>
<comment type="caution">
    <text evidence="4">The sequence shown here is derived from an EMBL/GenBank/DDBJ whole genome shotgun (WGS) entry which is preliminary data.</text>
</comment>
<evidence type="ECO:0000313" key="6">
    <source>
        <dbReference type="Proteomes" id="UP001152797"/>
    </source>
</evidence>
<name>A0A9P1CD43_9DINO</name>
<dbReference type="EMBL" id="CAMXCT030001319">
    <property type="protein sequence ID" value="CAL4776274.1"/>
    <property type="molecule type" value="Genomic_DNA"/>
</dbReference>
<dbReference type="Proteomes" id="UP001152797">
    <property type="component" value="Unassembled WGS sequence"/>
</dbReference>
<dbReference type="PROSITE" id="PS50222">
    <property type="entry name" value="EF_HAND_2"/>
    <property type="match status" value="1"/>
</dbReference>
<dbReference type="AlphaFoldDB" id="A0A9P1CD43"/>
<feature type="compositionally biased region" description="Basic and acidic residues" evidence="2">
    <location>
        <begin position="650"/>
        <end position="662"/>
    </location>
</feature>
<dbReference type="GO" id="GO:0005509">
    <property type="term" value="F:calcium ion binding"/>
    <property type="evidence" value="ECO:0007669"/>
    <property type="project" value="InterPro"/>
</dbReference>
<sequence>MAAPPSRKPSRKRLQTNTSLPQLQATSTRFEGVKNGLAGSKSLPQMPLLRQQEANTLHTEQKSRTCSGFFVPLPQLQHAPLPHFQQQALKILGERLARGATDGYGWGEKRQSTIARVAKLANASPAVMPGVWRLETRAGIYTDLERDLEVKTMKETTARWKPTADMAELEAEELKRLEKVNQRRAIQRPVVHLSMWDRKNCQNTALAGDKQYVAQCLSKVSEDEAAKLARTQVLRDKWFQSVFQPMPGHVISKEILQRMPPPTMQAEAEETRSQCVNEHEEEDEDNEEFIFEQVEITSIINCCRSFFVLGRDSGPEVLTRAAFCRMACAFEGFRSQGRPWLKRSVAHFDRLCSKIVVQSEGTTLEVLGMRMPDVQSLANFGGEVTILVLFRCLLQDMLDDMGWVEARQTPSRRSSMKRNLRNWFFESLLPSAQDYAHARQEVLKARIDQAKPDGLAEVEEEEAPAAGPLPDDADADDADASPVSPVPTIRVVSEDDPRPEESAVQAQEVVPETTVVEPEVEEKAELQAEGEVTEFPDLHMNEKNELYAHTFVVQKGENLLCQLMEPEVMCLLPQLSDVFFKLFEAYADLPMPDGSGSMSLKGLLRCCSDFELFPDRVDYKTVLWIYNFAEGCSEVETPSEQPKSKPPPSRGRDGSKRSERRSNKLLNRGSGRMKRSLLKASSKQMEKGDTSTCILYHGKWIKEHLIWMTKTPQEMSASELRAIGILTPTAKWMECQCLTAKELLVYFDDDGNGALSADELGTALQFMSFEDPPTKEDIEDVFMKLLPPKAVELDLEIIGMAMTAVSKKEEHSSVAYCVMVKDIAKMNKEQSNAAIFFREMVQYMKPLGADSRATGTSTHDLFVKLDDQKLGALTGREITEGFRCLVTVMGQASPAFEIDNAFLLHDPQGLQKFTKTDFVKLMAQVRRAERYRAQSKHPHPIFLTTESAQGSNKSKKVFGPVAFTECMVKIGLEYLSYHGNLTQQALPAYQKLVWLFAFLTWSFDSAQQRFAAQQRRPDSEGSRCGSRCSERCGNAETGG</sequence>
<feature type="domain" description="EF-hand" evidence="3">
    <location>
        <begin position="740"/>
        <end position="770"/>
    </location>
</feature>
<evidence type="ECO:0000256" key="2">
    <source>
        <dbReference type="SAM" id="MobiDB-lite"/>
    </source>
</evidence>
<feature type="compositionally biased region" description="Basic and acidic residues" evidence="2">
    <location>
        <begin position="492"/>
        <end position="501"/>
    </location>
</feature>
<keyword evidence="1" id="KW-0106">Calcium</keyword>
<reference evidence="5 6" key="2">
    <citation type="submission" date="2024-05" db="EMBL/GenBank/DDBJ databases">
        <authorList>
            <person name="Chen Y."/>
            <person name="Shah S."/>
            <person name="Dougan E. K."/>
            <person name="Thang M."/>
            <person name="Chan C."/>
        </authorList>
    </citation>
    <scope>NUCLEOTIDE SEQUENCE [LARGE SCALE GENOMIC DNA]</scope>
</reference>
<feature type="region of interest" description="Disordered" evidence="2">
    <location>
        <begin position="1014"/>
        <end position="1039"/>
    </location>
</feature>
<evidence type="ECO:0000313" key="4">
    <source>
        <dbReference type="EMBL" id="CAI3988962.1"/>
    </source>
</evidence>
<evidence type="ECO:0000256" key="1">
    <source>
        <dbReference type="ARBA" id="ARBA00022837"/>
    </source>
</evidence>
<dbReference type="EMBL" id="CAMXCT020001319">
    <property type="protein sequence ID" value="CAL1142337.1"/>
    <property type="molecule type" value="Genomic_DNA"/>
</dbReference>
<dbReference type="Gene3D" id="1.10.238.10">
    <property type="entry name" value="EF-hand"/>
    <property type="match status" value="1"/>
</dbReference>
<dbReference type="SUPFAM" id="SSF47473">
    <property type="entry name" value="EF-hand"/>
    <property type="match status" value="1"/>
</dbReference>
<proteinExistence type="predicted"/>
<dbReference type="InterPro" id="IPR018247">
    <property type="entry name" value="EF_Hand_1_Ca_BS"/>
</dbReference>
<evidence type="ECO:0000259" key="3">
    <source>
        <dbReference type="PROSITE" id="PS50222"/>
    </source>
</evidence>
<dbReference type="EMBL" id="CAMXCT010001319">
    <property type="protein sequence ID" value="CAI3988962.1"/>
    <property type="molecule type" value="Genomic_DNA"/>
</dbReference>
<feature type="region of interest" description="Disordered" evidence="2">
    <location>
        <begin position="636"/>
        <end position="666"/>
    </location>
</feature>
<dbReference type="InterPro" id="IPR011992">
    <property type="entry name" value="EF-hand-dom_pair"/>
</dbReference>
<keyword evidence="6" id="KW-1185">Reference proteome</keyword>
<feature type="region of interest" description="Disordered" evidence="2">
    <location>
        <begin position="1"/>
        <end position="21"/>
    </location>
</feature>
<feature type="region of interest" description="Disordered" evidence="2">
    <location>
        <begin position="454"/>
        <end position="509"/>
    </location>
</feature>
<dbReference type="OrthoDB" id="448395at2759"/>
<accession>A0A9P1CD43</accession>
<dbReference type="PROSITE" id="PS00018">
    <property type="entry name" value="EF_HAND_1"/>
    <property type="match status" value="1"/>
</dbReference>
<organism evidence="4">
    <name type="scientific">Cladocopium goreaui</name>
    <dbReference type="NCBI Taxonomy" id="2562237"/>
    <lineage>
        <taxon>Eukaryota</taxon>
        <taxon>Sar</taxon>
        <taxon>Alveolata</taxon>
        <taxon>Dinophyceae</taxon>
        <taxon>Suessiales</taxon>
        <taxon>Symbiodiniaceae</taxon>
        <taxon>Cladocopium</taxon>
    </lineage>
</organism>
<gene>
    <name evidence="4" type="ORF">C1SCF055_LOCUS16071</name>
</gene>